<dbReference type="Proteomes" id="UP001597018">
    <property type="component" value="Unassembled WGS sequence"/>
</dbReference>
<sequence length="165" mass="18241">MSWNDFHQRQHAIQSVLDAARRDPSGAPATTPPPFTDRTELLRALHYKWTQLLTGRIGIALVETEDSPLDDRVQAVTTAWRRTAAENPVLRAVLDHHDTDPDLRECREREHRLLALAAGLAEPGESDADRVGAAFVRLLRATPDASGPAPAACQVNRLRSLIPSF</sequence>
<dbReference type="RefSeq" id="WP_345601832.1">
    <property type="nucleotide sequence ID" value="NZ_BAABLT010000052.1"/>
</dbReference>
<proteinExistence type="predicted"/>
<protein>
    <submittedName>
        <fullName evidence="1">Uncharacterized protein</fullName>
    </submittedName>
</protein>
<accession>A0ABW3FQ40</accession>
<dbReference type="Gene3D" id="1.10.357.10">
    <property type="entry name" value="Tetracycline Repressor, domain 2"/>
    <property type="match status" value="1"/>
</dbReference>
<organism evidence="1 2">
    <name type="scientific">Saccharopolyspora rosea</name>
    <dbReference type="NCBI Taxonomy" id="524884"/>
    <lineage>
        <taxon>Bacteria</taxon>
        <taxon>Bacillati</taxon>
        <taxon>Actinomycetota</taxon>
        <taxon>Actinomycetes</taxon>
        <taxon>Pseudonocardiales</taxon>
        <taxon>Pseudonocardiaceae</taxon>
        <taxon>Saccharopolyspora</taxon>
    </lineage>
</organism>
<evidence type="ECO:0000313" key="2">
    <source>
        <dbReference type="Proteomes" id="UP001597018"/>
    </source>
</evidence>
<evidence type="ECO:0000313" key="1">
    <source>
        <dbReference type="EMBL" id="MFD0919713.1"/>
    </source>
</evidence>
<gene>
    <name evidence="1" type="ORF">ACFQ16_08160</name>
</gene>
<name>A0ABW3FQ40_9PSEU</name>
<keyword evidence="2" id="KW-1185">Reference proteome</keyword>
<comment type="caution">
    <text evidence="1">The sequence shown here is derived from an EMBL/GenBank/DDBJ whole genome shotgun (WGS) entry which is preliminary data.</text>
</comment>
<dbReference type="EMBL" id="JBHTIW010000004">
    <property type="protein sequence ID" value="MFD0919713.1"/>
    <property type="molecule type" value="Genomic_DNA"/>
</dbReference>
<reference evidence="2" key="1">
    <citation type="journal article" date="2019" name="Int. J. Syst. Evol. Microbiol.">
        <title>The Global Catalogue of Microorganisms (GCM) 10K type strain sequencing project: providing services to taxonomists for standard genome sequencing and annotation.</title>
        <authorList>
            <consortium name="The Broad Institute Genomics Platform"/>
            <consortium name="The Broad Institute Genome Sequencing Center for Infectious Disease"/>
            <person name="Wu L."/>
            <person name="Ma J."/>
        </authorList>
    </citation>
    <scope>NUCLEOTIDE SEQUENCE [LARGE SCALE GENOMIC DNA]</scope>
    <source>
        <strain evidence="2">CCUG 56401</strain>
    </source>
</reference>